<feature type="chain" id="PRO_5009289828" evidence="8">
    <location>
        <begin position="25"/>
        <end position="895"/>
    </location>
</feature>
<dbReference type="GO" id="GO:0006508">
    <property type="term" value="P:proteolysis"/>
    <property type="evidence" value="ECO:0007669"/>
    <property type="project" value="UniProtKB-KW"/>
</dbReference>
<gene>
    <name evidence="10" type="ORF">SAMN05421819_1975</name>
</gene>
<evidence type="ECO:0000259" key="9">
    <source>
        <dbReference type="Pfam" id="PF00246"/>
    </source>
</evidence>
<name>A0A1H5XUC8_9BACT</name>
<dbReference type="InterPro" id="IPR000834">
    <property type="entry name" value="Peptidase_M14"/>
</dbReference>
<sequence>MSLLRRLRPLCLLPVLLASHPALHAQAPTPVSVLGHTPGDDFYLATYEDAVKYFHTLSASTDRMKMFTVGKTTQGRDIEVAVISSPANLAKLDEYKKNARKLATADGLDDASALALARQSKVIVHIDGGLHSSEVAGGQHSITLAYKLVSAKNDPEIDAILDNVILVLWPTLNPDGQDMIVNWYRKNVGTKYEVAPLPWLYQEYVGHDNNRDGFMLNMKEEQVVTKTEIEYSPDIFYCQHQTAPFPARIWIPPFADPISGNISPYVRSWLNVLGTNMTAYLDQHNMPGAISETHFDNWYAGFTDWAGVYRGEISFFTETALYRYATPRLYTVDEFPTEYNDLRVLSMYTAPWVGGWWRLKDAVDYMVAGSMSVLDLAAKNHEALQYNRYQTARDNKRRTEPPFAYVISSKQADVPEAGLLAQKMIDNGLDVYQTNAGFEANGIAYPAGSWVVPMDQAFAPMAKELMERQAYPAAATGETASGSHLPYDITGWTLPLQMGVAVDTVSDPLEATQRAKMSKVDAVKLPEAGVSGAGETFAISHKPNNAFQIVNAVLAKGGSVSMASEPLKTAEGNERGAFLVKGIDHAAISDLTSKYGVGAVAMASAPEKTVALKKARVGLYRPWTGAIDEGWTRWILENYNYGAKSLYNADIRSANLRDRYDVIILPDINSNQLMHGFREGMVPGQYAGGIEESGAENLREFVRSGGTLIAFNQAASALIPVMSLPVKNIVQGLPNDKFYCSGALLRIEVQHPELPINFGVPSSPVVMFERGPAFEIQPGFKGAVLAKYAKQGELLESGLIIHQELLHDKVAALEVSYGKGRVFLYGFKPQHRGQAHGTYRYLFNALYQFEDPPMPVETPTPAPPARAAGETSAGSEAAAPAAAGAARRTGQGAQP</sequence>
<proteinExistence type="inferred from homology"/>
<organism evidence="10 11">
    <name type="scientific">Bryocella elongata</name>
    <dbReference type="NCBI Taxonomy" id="863522"/>
    <lineage>
        <taxon>Bacteria</taxon>
        <taxon>Pseudomonadati</taxon>
        <taxon>Acidobacteriota</taxon>
        <taxon>Terriglobia</taxon>
        <taxon>Terriglobales</taxon>
        <taxon>Acidobacteriaceae</taxon>
        <taxon>Bryocella</taxon>
    </lineage>
</organism>
<dbReference type="Proteomes" id="UP000236728">
    <property type="component" value="Unassembled WGS sequence"/>
</dbReference>
<feature type="region of interest" description="Disordered" evidence="7">
    <location>
        <begin position="854"/>
        <end position="895"/>
    </location>
</feature>
<evidence type="ECO:0000256" key="5">
    <source>
        <dbReference type="ARBA" id="ARBA00022833"/>
    </source>
</evidence>
<dbReference type="RefSeq" id="WP_103932893.1">
    <property type="nucleotide sequence ID" value="NZ_FNVA01000003.1"/>
</dbReference>
<feature type="domain" description="Peptidase M14" evidence="9">
    <location>
        <begin position="59"/>
        <end position="212"/>
    </location>
</feature>
<dbReference type="OrthoDB" id="9758209at2"/>
<keyword evidence="11" id="KW-1185">Reference proteome</keyword>
<keyword evidence="8" id="KW-0732">Signal</keyword>
<keyword evidence="3" id="KW-0645">Protease</keyword>
<keyword evidence="6" id="KW-0482">Metalloprotease</keyword>
<evidence type="ECO:0000256" key="3">
    <source>
        <dbReference type="ARBA" id="ARBA00022670"/>
    </source>
</evidence>
<dbReference type="EMBL" id="FNVA01000003">
    <property type="protein sequence ID" value="SEG15253.1"/>
    <property type="molecule type" value="Genomic_DNA"/>
</dbReference>
<protein>
    <submittedName>
        <fullName evidence="10">Zinc carboxypeptidase</fullName>
    </submittedName>
</protein>
<keyword evidence="10" id="KW-0121">Carboxypeptidase</keyword>
<evidence type="ECO:0000313" key="11">
    <source>
        <dbReference type="Proteomes" id="UP000236728"/>
    </source>
</evidence>
<dbReference type="Pfam" id="PF00246">
    <property type="entry name" value="Peptidase_M14"/>
    <property type="match status" value="1"/>
</dbReference>
<dbReference type="SUPFAM" id="SSF52317">
    <property type="entry name" value="Class I glutamine amidotransferase-like"/>
    <property type="match status" value="1"/>
</dbReference>
<dbReference type="Gene3D" id="3.40.630.10">
    <property type="entry name" value="Zn peptidases"/>
    <property type="match status" value="1"/>
</dbReference>
<dbReference type="Gene3D" id="3.40.50.880">
    <property type="match status" value="1"/>
</dbReference>
<evidence type="ECO:0000256" key="6">
    <source>
        <dbReference type="ARBA" id="ARBA00023049"/>
    </source>
</evidence>
<evidence type="ECO:0000256" key="4">
    <source>
        <dbReference type="ARBA" id="ARBA00022801"/>
    </source>
</evidence>
<comment type="similarity">
    <text evidence="2">Belongs to the peptidase M14 family.</text>
</comment>
<dbReference type="GO" id="GO:0008270">
    <property type="term" value="F:zinc ion binding"/>
    <property type="evidence" value="ECO:0007669"/>
    <property type="project" value="InterPro"/>
</dbReference>
<dbReference type="SUPFAM" id="SSF53187">
    <property type="entry name" value="Zn-dependent exopeptidases"/>
    <property type="match status" value="1"/>
</dbReference>
<evidence type="ECO:0000256" key="1">
    <source>
        <dbReference type="ARBA" id="ARBA00001947"/>
    </source>
</evidence>
<feature type="signal peptide" evidence="8">
    <location>
        <begin position="1"/>
        <end position="24"/>
    </location>
</feature>
<dbReference type="PANTHER" id="PTHR11705:SF143">
    <property type="entry name" value="SLL0236 PROTEIN"/>
    <property type="match status" value="1"/>
</dbReference>
<comment type="cofactor">
    <cofactor evidence="1">
        <name>Zn(2+)</name>
        <dbReference type="ChEBI" id="CHEBI:29105"/>
    </cofactor>
</comment>
<keyword evidence="4" id="KW-0378">Hydrolase</keyword>
<feature type="compositionally biased region" description="Pro residues" evidence="7">
    <location>
        <begin position="854"/>
        <end position="864"/>
    </location>
</feature>
<dbReference type="GO" id="GO:0005615">
    <property type="term" value="C:extracellular space"/>
    <property type="evidence" value="ECO:0007669"/>
    <property type="project" value="TreeGrafter"/>
</dbReference>
<keyword evidence="5" id="KW-0862">Zinc</keyword>
<accession>A0A1H5XUC8</accession>
<dbReference type="InterPro" id="IPR029062">
    <property type="entry name" value="Class_I_gatase-like"/>
</dbReference>
<reference evidence="10 11" key="1">
    <citation type="submission" date="2016-10" db="EMBL/GenBank/DDBJ databases">
        <authorList>
            <person name="de Groot N.N."/>
        </authorList>
    </citation>
    <scope>NUCLEOTIDE SEQUENCE [LARGE SCALE GENOMIC DNA]</scope>
    <source>
        <strain evidence="10 11">DSM 22489</strain>
    </source>
</reference>
<evidence type="ECO:0000256" key="8">
    <source>
        <dbReference type="SAM" id="SignalP"/>
    </source>
</evidence>
<evidence type="ECO:0000256" key="7">
    <source>
        <dbReference type="SAM" id="MobiDB-lite"/>
    </source>
</evidence>
<dbReference type="GO" id="GO:0004181">
    <property type="term" value="F:metallocarboxypeptidase activity"/>
    <property type="evidence" value="ECO:0007669"/>
    <property type="project" value="InterPro"/>
</dbReference>
<dbReference type="AlphaFoldDB" id="A0A1H5XUC8"/>
<evidence type="ECO:0000256" key="2">
    <source>
        <dbReference type="ARBA" id="ARBA00005988"/>
    </source>
</evidence>
<dbReference type="PANTHER" id="PTHR11705">
    <property type="entry name" value="PROTEASE FAMILY M14 CARBOXYPEPTIDASE A,B"/>
    <property type="match status" value="1"/>
</dbReference>
<feature type="compositionally biased region" description="Low complexity" evidence="7">
    <location>
        <begin position="865"/>
        <end position="895"/>
    </location>
</feature>
<dbReference type="CDD" id="cd06240">
    <property type="entry name" value="M14-like"/>
    <property type="match status" value="1"/>
</dbReference>
<evidence type="ECO:0000313" key="10">
    <source>
        <dbReference type="EMBL" id="SEG15253.1"/>
    </source>
</evidence>